<dbReference type="GO" id="GO:0000160">
    <property type="term" value="P:phosphorelay signal transduction system"/>
    <property type="evidence" value="ECO:0007669"/>
    <property type="project" value="UniProtKB-KW"/>
</dbReference>
<evidence type="ECO:0000256" key="5">
    <source>
        <dbReference type="ARBA" id="ARBA00023163"/>
    </source>
</evidence>
<dbReference type="EMBL" id="SLZW01000008">
    <property type="protein sequence ID" value="TCS61357.1"/>
    <property type="molecule type" value="Genomic_DNA"/>
</dbReference>
<dbReference type="SMART" id="SM00448">
    <property type="entry name" value="REC"/>
    <property type="match status" value="1"/>
</dbReference>
<dbReference type="InterPro" id="IPR001789">
    <property type="entry name" value="Sig_transdc_resp-reg_receiver"/>
</dbReference>
<evidence type="ECO:0000313" key="10">
    <source>
        <dbReference type="Proteomes" id="UP000295304"/>
    </source>
</evidence>
<dbReference type="GO" id="GO:0003677">
    <property type="term" value="F:DNA binding"/>
    <property type="evidence" value="ECO:0007669"/>
    <property type="project" value="UniProtKB-KW"/>
</dbReference>
<protein>
    <submittedName>
        <fullName evidence="9">LuxR family two component transcriptional regulator</fullName>
    </submittedName>
</protein>
<evidence type="ECO:0000256" key="4">
    <source>
        <dbReference type="ARBA" id="ARBA00023125"/>
    </source>
</evidence>
<dbReference type="InterPro" id="IPR016032">
    <property type="entry name" value="Sig_transdc_resp-reg_C-effctor"/>
</dbReference>
<evidence type="ECO:0000256" key="3">
    <source>
        <dbReference type="ARBA" id="ARBA00023015"/>
    </source>
</evidence>
<accession>A0A4R3J7F5</accession>
<dbReference type="Proteomes" id="UP000295304">
    <property type="component" value="Unassembled WGS sequence"/>
</dbReference>
<reference evidence="9 10" key="1">
    <citation type="submission" date="2019-03" db="EMBL/GenBank/DDBJ databases">
        <title>Genomic Encyclopedia of Type Strains, Phase IV (KMG-IV): sequencing the most valuable type-strain genomes for metagenomic binning, comparative biology and taxonomic classification.</title>
        <authorList>
            <person name="Goeker M."/>
        </authorList>
    </citation>
    <scope>NUCLEOTIDE SEQUENCE [LARGE SCALE GENOMIC DNA]</scope>
    <source>
        <strain evidence="9 10">DSM 101688</strain>
    </source>
</reference>
<dbReference type="InterPro" id="IPR036388">
    <property type="entry name" value="WH-like_DNA-bd_sf"/>
</dbReference>
<sequence>MIEDSRTQHPLAKEKQDVVVFIVDDDEAVRESLSWLISSVGHTVKSFDSAQNFLKTFSPGTQGCVLVDVRMPGMSGLDLQRMLVRQPTCMPVIIITGHGDVQMAVRAMKDGAFDFVEKPFNDQVILDLVHGALEECHRRSAQKAEHMRVLNRMDTLTPREREVLELIIEGETNKEIAYALDISDKTVEAHRARVMEKLQARSLADLVKKITELGQYQGKP</sequence>
<dbReference type="PROSITE" id="PS50043">
    <property type="entry name" value="HTH_LUXR_2"/>
    <property type="match status" value="1"/>
</dbReference>
<evidence type="ECO:0000256" key="6">
    <source>
        <dbReference type="PROSITE-ProRule" id="PRU00169"/>
    </source>
</evidence>
<dbReference type="SUPFAM" id="SSF52172">
    <property type="entry name" value="CheY-like"/>
    <property type="match status" value="1"/>
</dbReference>
<dbReference type="PANTHER" id="PTHR44688">
    <property type="entry name" value="DNA-BINDING TRANSCRIPTIONAL ACTIVATOR DEVR_DOSR"/>
    <property type="match status" value="1"/>
</dbReference>
<dbReference type="AlphaFoldDB" id="A0A4R3J7F5"/>
<gene>
    <name evidence="9" type="ORF">EDD55_108159</name>
</gene>
<dbReference type="SUPFAM" id="SSF46894">
    <property type="entry name" value="C-terminal effector domain of the bipartite response regulators"/>
    <property type="match status" value="1"/>
</dbReference>
<dbReference type="Pfam" id="PF00072">
    <property type="entry name" value="Response_reg"/>
    <property type="match status" value="1"/>
</dbReference>
<dbReference type="PROSITE" id="PS00622">
    <property type="entry name" value="HTH_LUXR_1"/>
    <property type="match status" value="1"/>
</dbReference>
<dbReference type="CDD" id="cd17537">
    <property type="entry name" value="REC_FixJ"/>
    <property type="match status" value="1"/>
</dbReference>
<organism evidence="9 10">
    <name type="scientific">Varunaivibrio sulfuroxidans</name>
    <dbReference type="NCBI Taxonomy" id="1773489"/>
    <lineage>
        <taxon>Bacteria</taxon>
        <taxon>Pseudomonadati</taxon>
        <taxon>Pseudomonadota</taxon>
        <taxon>Alphaproteobacteria</taxon>
        <taxon>Rhodospirillales</taxon>
        <taxon>Magnetovibrionaceae</taxon>
        <taxon>Varunaivibrio</taxon>
    </lineage>
</organism>
<feature type="domain" description="HTH luxR-type" evidence="7">
    <location>
        <begin position="149"/>
        <end position="214"/>
    </location>
</feature>
<name>A0A4R3J7F5_9PROT</name>
<dbReference type="OrthoDB" id="9782655at2"/>
<keyword evidence="4" id="KW-0238">DNA-binding</keyword>
<dbReference type="InterPro" id="IPR000792">
    <property type="entry name" value="Tscrpt_reg_LuxR_C"/>
</dbReference>
<dbReference type="PROSITE" id="PS50110">
    <property type="entry name" value="RESPONSE_REGULATORY"/>
    <property type="match status" value="1"/>
</dbReference>
<keyword evidence="10" id="KW-1185">Reference proteome</keyword>
<keyword evidence="2" id="KW-0902">Two-component regulatory system</keyword>
<keyword evidence="5" id="KW-0804">Transcription</keyword>
<dbReference type="Gene3D" id="1.10.10.10">
    <property type="entry name" value="Winged helix-like DNA-binding domain superfamily/Winged helix DNA-binding domain"/>
    <property type="match status" value="1"/>
</dbReference>
<evidence type="ECO:0000259" key="7">
    <source>
        <dbReference type="PROSITE" id="PS50043"/>
    </source>
</evidence>
<comment type="caution">
    <text evidence="9">The sequence shown here is derived from an EMBL/GenBank/DDBJ whole genome shotgun (WGS) entry which is preliminary data.</text>
</comment>
<evidence type="ECO:0000256" key="1">
    <source>
        <dbReference type="ARBA" id="ARBA00022553"/>
    </source>
</evidence>
<dbReference type="Pfam" id="PF00196">
    <property type="entry name" value="GerE"/>
    <property type="match status" value="1"/>
</dbReference>
<dbReference type="GO" id="GO:0006355">
    <property type="term" value="P:regulation of DNA-templated transcription"/>
    <property type="evidence" value="ECO:0007669"/>
    <property type="project" value="InterPro"/>
</dbReference>
<dbReference type="PRINTS" id="PR00038">
    <property type="entry name" value="HTHLUXR"/>
</dbReference>
<dbReference type="RefSeq" id="WP_132939647.1">
    <property type="nucleotide sequence ID" value="NZ_CP119676.1"/>
</dbReference>
<dbReference type="Gene3D" id="3.40.50.2300">
    <property type="match status" value="1"/>
</dbReference>
<evidence type="ECO:0000259" key="8">
    <source>
        <dbReference type="PROSITE" id="PS50110"/>
    </source>
</evidence>
<keyword evidence="1 6" id="KW-0597">Phosphoprotein</keyword>
<dbReference type="CDD" id="cd06170">
    <property type="entry name" value="LuxR_C_like"/>
    <property type="match status" value="1"/>
</dbReference>
<evidence type="ECO:0000313" key="9">
    <source>
        <dbReference type="EMBL" id="TCS61357.1"/>
    </source>
</evidence>
<feature type="domain" description="Response regulatory" evidence="8">
    <location>
        <begin position="19"/>
        <end position="133"/>
    </location>
</feature>
<dbReference type="SMART" id="SM00421">
    <property type="entry name" value="HTH_LUXR"/>
    <property type="match status" value="1"/>
</dbReference>
<keyword evidence="3" id="KW-0805">Transcription regulation</keyword>
<evidence type="ECO:0000256" key="2">
    <source>
        <dbReference type="ARBA" id="ARBA00023012"/>
    </source>
</evidence>
<dbReference type="PANTHER" id="PTHR44688:SF16">
    <property type="entry name" value="DNA-BINDING TRANSCRIPTIONAL ACTIVATOR DEVR_DOSR"/>
    <property type="match status" value="1"/>
</dbReference>
<dbReference type="InterPro" id="IPR011006">
    <property type="entry name" value="CheY-like_superfamily"/>
</dbReference>
<proteinExistence type="predicted"/>
<feature type="modified residue" description="4-aspartylphosphate" evidence="6">
    <location>
        <position position="68"/>
    </location>
</feature>
<dbReference type="FunFam" id="3.40.50.2300:FF:000018">
    <property type="entry name" value="DNA-binding transcriptional regulator NtrC"/>
    <property type="match status" value="1"/>
</dbReference>